<accession>A0ACB9ALM0</accession>
<reference evidence="1 2" key="2">
    <citation type="journal article" date="2022" name="Mol. Ecol. Resour.">
        <title>The genomes of chicory, endive, great burdock and yacon provide insights into Asteraceae paleo-polyploidization history and plant inulin production.</title>
        <authorList>
            <person name="Fan W."/>
            <person name="Wang S."/>
            <person name="Wang H."/>
            <person name="Wang A."/>
            <person name="Jiang F."/>
            <person name="Liu H."/>
            <person name="Zhao H."/>
            <person name="Xu D."/>
            <person name="Zhang Y."/>
        </authorList>
    </citation>
    <scope>NUCLEOTIDE SEQUENCE [LARGE SCALE GENOMIC DNA]</scope>
    <source>
        <strain evidence="2">cv. Punajuju</strain>
        <tissue evidence="1">Leaves</tissue>
    </source>
</reference>
<keyword evidence="2" id="KW-1185">Reference proteome</keyword>
<name>A0ACB9ALM0_CICIN</name>
<reference evidence="2" key="1">
    <citation type="journal article" date="2022" name="Mol. Ecol. Resour.">
        <title>The genomes of chicory, endive, great burdock and yacon provide insights into Asteraceae palaeo-polyploidization history and plant inulin production.</title>
        <authorList>
            <person name="Fan W."/>
            <person name="Wang S."/>
            <person name="Wang H."/>
            <person name="Wang A."/>
            <person name="Jiang F."/>
            <person name="Liu H."/>
            <person name="Zhao H."/>
            <person name="Xu D."/>
            <person name="Zhang Y."/>
        </authorList>
    </citation>
    <scope>NUCLEOTIDE SEQUENCE [LARGE SCALE GENOMIC DNA]</scope>
    <source>
        <strain evidence="2">cv. Punajuju</strain>
    </source>
</reference>
<dbReference type="Proteomes" id="UP001055811">
    <property type="component" value="Linkage Group LG07"/>
</dbReference>
<evidence type="ECO:0000313" key="1">
    <source>
        <dbReference type="EMBL" id="KAI3711134.1"/>
    </source>
</evidence>
<comment type="caution">
    <text evidence="1">The sequence shown here is derived from an EMBL/GenBank/DDBJ whole genome shotgun (WGS) entry which is preliminary data.</text>
</comment>
<gene>
    <name evidence="1" type="ORF">L2E82_41000</name>
</gene>
<sequence length="209" mass="23798">MGDSCEGSSRVVCRRMDGYMPRNTSNKPTVRSYNRSRVPRLRWTDELHQFFVNAVLRLGGATPKMILQVMNVKGLTVSHIKSHLQEHEEPRDSTSKIAVERSNLKVKESLIALNPEKLTSIVMGQMERSIFRYSQQLAHAPKNMFHQGNLVNYHGKQDREYKKDDQVFEATTNESDDMEKPEEAISFSSCSLTTGRRGKNKPTPPSSIT</sequence>
<protein>
    <submittedName>
        <fullName evidence="1">Uncharacterized protein</fullName>
    </submittedName>
</protein>
<dbReference type="EMBL" id="CM042015">
    <property type="protein sequence ID" value="KAI3711134.1"/>
    <property type="molecule type" value="Genomic_DNA"/>
</dbReference>
<proteinExistence type="predicted"/>
<evidence type="ECO:0000313" key="2">
    <source>
        <dbReference type="Proteomes" id="UP001055811"/>
    </source>
</evidence>
<organism evidence="1 2">
    <name type="scientific">Cichorium intybus</name>
    <name type="common">Chicory</name>
    <dbReference type="NCBI Taxonomy" id="13427"/>
    <lineage>
        <taxon>Eukaryota</taxon>
        <taxon>Viridiplantae</taxon>
        <taxon>Streptophyta</taxon>
        <taxon>Embryophyta</taxon>
        <taxon>Tracheophyta</taxon>
        <taxon>Spermatophyta</taxon>
        <taxon>Magnoliopsida</taxon>
        <taxon>eudicotyledons</taxon>
        <taxon>Gunneridae</taxon>
        <taxon>Pentapetalae</taxon>
        <taxon>asterids</taxon>
        <taxon>campanulids</taxon>
        <taxon>Asterales</taxon>
        <taxon>Asteraceae</taxon>
        <taxon>Cichorioideae</taxon>
        <taxon>Cichorieae</taxon>
        <taxon>Cichoriinae</taxon>
        <taxon>Cichorium</taxon>
    </lineage>
</organism>